<feature type="domain" description="Biotin carboxylation" evidence="12">
    <location>
        <begin position="1"/>
        <end position="447"/>
    </location>
</feature>
<dbReference type="Pfam" id="PF00289">
    <property type="entry name" value="Biotin_carb_N"/>
    <property type="match status" value="1"/>
</dbReference>
<keyword evidence="3" id="KW-0436">Ligase</keyword>
<accession>A0A4P9XD13</accession>
<dbReference type="InterPro" id="IPR016185">
    <property type="entry name" value="PreATP-grasp_dom_sf"/>
</dbReference>
<evidence type="ECO:0000259" key="10">
    <source>
        <dbReference type="PROSITE" id="PS50968"/>
    </source>
</evidence>
<dbReference type="CDD" id="cd06850">
    <property type="entry name" value="biotinyl_domain"/>
    <property type="match status" value="1"/>
</dbReference>
<evidence type="ECO:0000256" key="4">
    <source>
        <dbReference type="ARBA" id="ARBA00022741"/>
    </source>
</evidence>
<proteinExistence type="predicted"/>
<dbReference type="FunFam" id="3.30.470.20:FF:000028">
    <property type="entry name" value="Methylcrotonoyl-CoA carboxylase subunit alpha, mitochondrial"/>
    <property type="match status" value="1"/>
</dbReference>
<dbReference type="GO" id="GO:0005524">
    <property type="term" value="F:ATP binding"/>
    <property type="evidence" value="ECO:0007669"/>
    <property type="project" value="UniProtKB-UniRule"/>
</dbReference>
<evidence type="ECO:0000256" key="7">
    <source>
        <dbReference type="ARBA" id="ARBA00023128"/>
    </source>
</evidence>
<evidence type="ECO:0000256" key="8">
    <source>
        <dbReference type="ARBA" id="ARBA00023267"/>
    </source>
</evidence>
<gene>
    <name evidence="13" type="ORF">CXG81DRAFT_9628</name>
</gene>
<keyword evidence="4 9" id="KW-0547">Nucleotide-binding</keyword>
<dbReference type="SUPFAM" id="SSF51246">
    <property type="entry name" value="Rudiment single hybrid motif"/>
    <property type="match status" value="1"/>
</dbReference>
<dbReference type="Gene3D" id="3.30.470.20">
    <property type="entry name" value="ATP-grasp fold, B domain"/>
    <property type="match status" value="1"/>
</dbReference>
<sequence>FTKILIANRGEIACRVMRTCRTLGIKTVAVYSEADALSLHVQMADEAYCIGPAASADSYLQEETLIRIAKATGAQAIHPGYGFLSENAGFAERVAQAGLTFIGPPAQAIVDMGSKSASKEIMLAAGVPCVPGYHGENQDDGYLKAEAVKMGFPVLIKAVKGGGGKGMRIVMAEAEFDEMLGSARRESKKSFGDDRVLVEKYIVRPRHVEVQVFGDQHGDAVYLSERDCSVQRRHQKIIEEAPAPHLTPELRRDLGEKAVAAAKAVHYVGAGTVEFILDTETNVFYFMEMNTRLQVEHPVTEMVTDTDLVQWQLIVAAGNPLPRKQHQLVPRGHAFEARIYAENPDHGFMPDTGPLLHLQTPTEHADLRVETGVRAGDAVSVYYDPMISKLVVRAEDRTAALRVLVDALDRFEVAGVHTNIRFLKQLAQHPQFVQGDVTTKFIEENHAALFPPTPMRPTHVALAALAALAFGGAALRPRGPGGPGRTPAITDPWRHGLGFRIGRPLRHALTLTVGEDDHTVTVTAAVMPQPDGRFDIDVRLDAEDPTLGHGRLTGRVVAVGARDDPQRLHRVHVFTDGVQTTFTAPTPAHVAALAQGAAGGAEGVGSLTAPLHGKVAHIHVKAGETVKKGQPLMVLEAMKMEHLVRSPTAGVVQDVCFAVGDLVGEGQLLVRFVPAEEKKAAS</sequence>
<evidence type="ECO:0000259" key="12">
    <source>
        <dbReference type="PROSITE" id="PS50979"/>
    </source>
</evidence>
<dbReference type="SUPFAM" id="SSF51230">
    <property type="entry name" value="Single hybrid motif"/>
    <property type="match status" value="1"/>
</dbReference>
<dbReference type="PROSITE" id="PS50975">
    <property type="entry name" value="ATP_GRASP"/>
    <property type="match status" value="1"/>
</dbReference>
<evidence type="ECO:0000313" key="14">
    <source>
        <dbReference type="Proteomes" id="UP000274922"/>
    </source>
</evidence>
<feature type="domain" description="ATP-grasp" evidence="11">
    <location>
        <begin position="119"/>
        <end position="317"/>
    </location>
</feature>
<dbReference type="SUPFAM" id="SSF52440">
    <property type="entry name" value="PreATP-grasp domain"/>
    <property type="match status" value="1"/>
</dbReference>
<dbReference type="PROSITE" id="PS50968">
    <property type="entry name" value="BIOTINYL_LIPOYL"/>
    <property type="match status" value="1"/>
</dbReference>
<reference evidence="14" key="1">
    <citation type="journal article" date="2018" name="Nat. Microbiol.">
        <title>Leveraging single-cell genomics to expand the fungal tree of life.</title>
        <authorList>
            <person name="Ahrendt S.R."/>
            <person name="Quandt C.A."/>
            <person name="Ciobanu D."/>
            <person name="Clum A."/>
            <person name="Salamov A."/>
            <person name="Andreopoulos B."/>
            <person name="Cheng J.F."/>
            <person name="Woyke T."/>
            <person name="Pelin A."/>
            <person name="Henrissat B."/>
            <person name="Reynolds N.K."/>
            <person name="Benny G.L."/>
            <person name="Smith M.E."/>
            <person name="James T.Y."/>
            <person name="Grigoriev I.V."/>
        </authorList>
    </citation>
    <scope>NUCLEOTIDE SEQUENCE [LARGE SCALE GENOMIC DNA]</scope>
    <source>
        <strain evidence="14">ATCC 52028</strain>
    </source>
</reference>
<dbReference type="FunFam" id="3.30.1490.20:FF:000003">
    <property type="entry name" value="acetyl-CoA carboxylase isoform X1"/>
    <property type="match status" value="1"/>
</dbReference>
<dbReference type="Pfam" id="PF00364">
    <property type="entry name" value="Biotin_lipoyl"/>
    <property type="match status" value="1"/>
</dbReference>
<dbReference type="PROSITE" id="PS00188">
    <property type="entry name" value="BIOTIN"/>
    <property type="match status" value="1"/>
</dbReference>
<evidence type="ECO:0000313" key="13">
    <source>
        <dbReference type="EMBL" id="RKP03357.1"/>
    </source>
</evidence>
<dbReference type="Gene3D" id="2.40.50.100">
    <property type="match status" value="1"/>
</dbReference>
<dbReference type="NCBIfam" id="NF006367">
    <property type="entry name" value="PRK08591.1"/>
    <property type="match status" value="1"/>
</dbReference>
<evidence type="ECO:0000256" key="2">
    <source>
        <dbReference type="ARBA" id="ARBA00004305"/>
    </source>
</evidence>
<dbReference type="Proteomes" id="UP000274922">
    <property type="component" value="Unassembled WGS sequence"/>
</dbReference>
<evidence type="ECO:0000256" key="5">
    <source>
        <dbReference type="ARBA" id="ARBA00022840"/>
    </source>
</evidence>
<dbReference type="InterPro" id="IPR005481">
    <property type="entry name" value="BC-like_N"/>
</dbReference>
<evidence type="ECO:0000256" key="3">
    <source>
        <dbReference type="ARBA" id="ARBA00022598"/>
    </source>
</evidence>
<protein>
    <submittedName>
        <fullName evidence="13">Uncharacterized protein</fullName>
    </submittedName>
</protein>
<dbReference type="GO" id="GO:0005759">
    <property type="term" value="C:mitochondrial matrix"/>
    <property type="evidence" value="ECO:0007669"/>
    <property type="project" value="UniProtKB-SubCell"/>
</dbReference>
<keyword evidence="7" id="KW-0496">Mitochondrion</keyword>
<dbReference type="PROSITE" id="PS50979">
    <property type="entry name" value="BC"/>
    <property type="match status" value="1"/>
</dbReference>
<dbReference type="SMART" id="SM00878">
    <property type="entry name" value="Biotin_carb_C"/>
    <property type="match status" value="1"/>
</dbReference>
<dbReference type="InterPro" id="IPR005479">
    <property type="entry name" value="CPAse_ATP-bd"/>
</dbReference>
<dbReference type="STRING" id="1555241.A0A4P9XD13"/>
<dbReference type="InterPro" id="IPR011054">
    <property type="entry name" value="Rudment_hybrid_motif"/>
</dbReference>
<dbReference type="InterPro" id="IPR005482">
    <property type="entry name" value="Biotin_COase_C"/>
</dbReference>
<dbReference type="InterPro" id="IPR050856">
    <property type="entry name" value="Biotin_carboxylase_complex"/>
</dbReference>
<dbReference type="PANTHER" id="PTHR18866">
    <property type="entry name" value="CARBOXYLASE:PYRUVATE/ACETYL-COA/PROPIONYL-COA CARBOXYLASE"/>
    <property type="match status" value="1"/>
</dbReference>
<dbReference type="Gene3D" id="3.30.700.40">
    <property type="match status" value="1"/>
</dbReference>
<dbReference type="AlphaFoldDB" id="A0A4P9XD13"/>
<comment type="cofactor">
    <cofactor evidence="1">
        <name>biotin</name>
        <dbReference type="ChEBI" id="CHEBI:57586"/>
    </cofactor>
</comment>
<dbReference type="OrthoDB" id="196847at2759"/>
<dbReference type="Pfam" id="PF02786">
    <property type="entry name" value="CPSase_L_D2"/>
    <property type="match status" value="1"/>
</dbReference>
<comment type="subcellular location">
    <subcellularLocation>
        <location evidence="2">Mitochondrion matrix</location>
    </subcellularLocation>
</comment>
<keyword evidence="8" id="KW-0092">Biotin</keyword>
<dbReference type="EMBL" id="ML014124">
    <property type="protein sequence ID" value="RKP03357.1"/>
    <property type="molecule type" value="Genomic_DNA"/>
</dbReference>
<name>A0A4P9XD13_9FUNG</name>
<dbReference type="GO" id="GO:0046872">
    <property type="term" value="F:metal ion binding"/>
    <property type="evidence" value="ECO:0007669"/>
    <property type="project" value="InterPro"/>
</dbReference>
<keyword evidence="14" id="KW-1185">Reference proteome</keyword>
<dbReference type="FunFam" id="2.40.50.100:FF:000003">
    <property type="entry name" value="Acetyl-CoA carboxylase biotin carboxyl carrier protein"/>
    <property type="match status" value="1"/>
</dbReference>
<organism evidence="13 14">
    <name type="scientific">Caulochytrium protostelioides</name>
    <dbReference type="NCBI Taxonomy" id="1555241"/>
    <lineage>
        <taxon>Eukaryota</taxon>
        <taxon>Fungi</taxon>
        <taxon>Fungi incertae sedis</taxon>
        <taxon>Chytridiomycota</taxon>
        <taxon>Chytridiomycota incertae sedis</taxon>
        <taxon>Chytridiomycetes</taxon>
        <taxon>Caulochytriales</taxon>
        <taxon>Caulochytriaceae</taxon>
        <taxon>Caulochytrium</taxon>
    </lineage>
</organism>
<feature type="non-terminal residue" evidence="13">
    <location>
        <position position="1"/>
    </location>
</feature>
<evidence type="ECO:0000256" key="1">
    <source>
        <dbReference type="ARBA" id="ARBA00001953"/>
    </source>
</evidence>
<dbReference type="InterPro" id="IPR011053">
    <property type="entry name" value="Single_hybrid_motif"/>
</dbReference>
<evidence type="ECO:0000259" key="11">
    <source>
        <dbReference type="PROSITE" id="PS50975"/>
    </source>
</evidence>
<dbReference type="InterPro" id="IPR011764">
    <property type="entry name" value="Biotin_carboxylation_dom"/>
</dbReference>
<dbReference type="InterPro" id="IPR011761">
    <property type="entry name" value="ATP-grasp"/>
</dbReference>
<dbReference type="InterPro" id="IPR001882">
    <property type="entry name" value="Biotin_BS"/>
</dbReference>
<dbReference type="Pfam" id="PF02785">
    <property type="entry name" value="Biotin_carb_C"/>
    <property type="match status" value="1"/>
</dbReference>
<dbReference type="GO" id="GO:0004485">
    <property type="term" value="F:methylcrotonoyl-CoA carboxylase activity"/>
    <property type="evidence" value="ECO:0007669"/>
    <property type="project" value="TreeGrafter"/>
</dbReference>
<dbReference type="SUPFAM" id="SSF56059">
    <property type="entry name" value="Glutathione synthetase ATP-binding domain-like"/>
    <property type="match status" value="1"/>
</dbReference>
<dbReference type="PROSITE" id="PS00867">
    <property type="entry name" value="CPSASE_2"/>
    <property type="match status" value="1"/>
</dbReference>
<dbReference type="InterPro" id="IPR000089">
    <property type="entry name" value="Biotin_lipoyl"/>
</dbReference>
<keyword evidence="6" id="KW-0809">Transit peptide</keyword>
<evidence type="ECO:0000256" key="9">
    <source>
        <dbReference type="PROSITE-ProRule" id="PRU00409"/>
    </source>
</evidence>
<keyword evidence="5 9" id="KW-0067">ATP-binding</keyword>
<dbReference type="PANTHER" id="PTHR18866:SF33">
    <property type="entry name" value="METHYLCROTONOYL-COA CARBOXYLASE SUBUNIT ALPHA, MITOCHONDRIAL-RELATED"/>
    <property type="match status" value="1"/>
</dbReference>
<feature type="domain" description="Lipoyl-binding" evidence="10">
    <location>
        <begin position="595"/>
        <end position="673"/>
    </location>
</feature>
<evidence type="ECO:0000256" key="6">
    <source>
        <dbReference type="ARBA" id="ARBA00022946"/>
    </source>
</evidence>